<feature type="non-terminal residue" evidence="1">
    <location>
        <position position="101"/>
    </location>
</feature>
<sequence>MNRLGEKLGLVELTETVDDVEDEEAPLVHSCRCGSLGSPTDLWEEEELFLGYDVQQHIIYNLMVELLVLFHRAVVYLQRLVVVQRRRGELEAGGRGVRHRQ</sequence>
<evidence type="ECO:0000313" key="1">
    <source>
        <dbReference type="EMBL" id="KAA8589707.1"/>
    </source>
</evidence>
<organism evidence="1 2">
    <name type="scientific">Etheostoma spectabile</name>
    <name type="common">orangethroat darter</name>
    <dbReference type="NCBI Taxonomy" id="54343"/>
    <lineage>
        <taxon>Eukaryota</taxon>
        <taxon>Metazoa</taxon>
        <taxon>Chordata</taxon>
        <taxon>Craniata</taxon>
        <taxon>Vertebrata</taxon>
        <taxon>Euteleostomi</taxon>
        <taxon>Actinopterygii</taxon>
        <taxon>Neopterygii</taxon>
        <taxon>Teleostei</taxon>
        <taxon>Neoteleostei</taxon>
        <taxon>Acanthomorphata</taxon>
        <taxon>Eupercaria</taxon>
        <taxon>Perciformes</taxon>
        <taxon>Percoidei</taxon>
        <taxon>Percidae</taxon>
        <taxon>Etheostomatinae</taxon>
        <taxon>Etheostoma</taxon>
    </lineage>
</organism>
<dbReference type="EMBL" id="VOFY01000009">
    <property type="protein sequence ID" value="KAA8589707.1"/>
    <property type="molecule type" value="Genomic_DNA"/>
</dbReference>
<name>A0A5J5D6K5_9PERO</name>
<dbReference type="Proteomes" id="UP000327493">
    <property type="component" value="Chromosome 9"/>
</dbReference>
<dbReference type="AlphaFoldDB" id="A0A5J5D6K5"/>
<comment type="caution">
    <text evidence="1">The sequence shown here is derived from an EMBL/GenBank/DDBJ whole genome shotgun (WGS) entry which is preliminary data.</text>
</comment>
<keyword evidence="2" id="KW-1185">Reference proteome</keyword>
<evidence type="ECO:0000313" key="2">
    <source>
        <dbReference type="Proteomes" id="UP000327493"/>
    </source>
</evidence>
<proteinExistence type="predicted"/>
<accession>A0A5J5D6K5</accession>
<gene>
    <name evidence="1" type="ORF">FQN60_013072</name>
</gene>
<reference evidence="1 2" key="1">
    <citation type="submission" date="2019-08" db="EMBL/GenBank/DDBJ databases">
        <title>A chromosome-level genome assembly, high-density linkage maps, and genome scans reveal the genomic architecture of hybrid incompatibilities underlying speciation via character displacement in darters (Percidae: Etheostominae).</title>
        <authorList>
            <person name="Moran R.L."/>
            <person name="Catchen J.M."/>
            <person name="Fuller R.C."/>
        </authorList>
    </citation>
    <scope>NUCLEOTIDE SEQUENCE [LARGE SCALE GENOMIC DNA]</scope>
    <source>
        <strain evidence="1">EspeVRDwgs_2016</strain>
        <tissue evidence="1">Muscle</tissue>
    </source>
</reference>
<protein>
    <submittedName>
        <fullName evidence="1">Uncharacterized protein</fullName>
    </submittedName>
</protein>